<evidence type="ECO:0000256" key="6">
    <source>
        <dbReference type="ARBA" id="ARBA00023239"/>
    </source>
</evidence>
<dbReference type="InterPro" id="IPR001926">
    <property type="entry name" value="TrpB-like_PALP"/>
</dbReference>
<feature type="domain" description="Tryptophan synthase beta chain-like PALP" evidence="9">
    <location>
        <begin position="28"/>
        <end position="313"/>
    </location>
</feature>
<evidence type="ECO:0000256" key="4">
    <source>
        <dbReference type="ARBA" id="ARBA00012096"/>
    </source>
</evidence>
<dbReference type="Proteomes" id="UP000182835">
    <property type="component" value="Unassembled WGS sequence"/>
</dbReference>
<evidence type="ECO:0000259" key="9">
    <source>
        <dbReference type="Pfam" id="PF00291"/>
    </source>
</evidence>
<dbReference type="PANTHER" id="PTHR48078">
    <property type="entry name" value="THREONINE DEHYDRATASE, MITOCHONDRIAL-RELATED"/>
    <property type="match status" value="1"/>
</dbReference>
<dbReference type="Gene3D" id="3.40.50.1100">
    <property type="match status" value="2"/>
</dbReference>
<dbReference type="InterPro" id="IPR000634">
    <property type="entry name" value="Ser/Thr_deHydtase_PyrdxlP-BS"/>
</dbReference>
<evidence type="ECO:0000313" key="11">
    <source>
        <dbReference type="Proteomes" id="UP000182835"/>
    </source>
</evidence>
<dbReference type="InterPro" id="IPR050147">
    <property type="entry name" value="Ser/Thr_Dehydratase"/>
</dbReference>
<dbReference type="EMBL" id="JXKG01000001">
    <property type="protein sequence ID" value="OJG16601.1"/>
    <property type="molecule type" value="Genomic_DNA"/>
</dbReference>
<keyword evidence="6 10" id="KW-0456">Lyase</keyword>
<dbReference type="GO" id="GO:0030170">
    <property type="term" value="F:pyridoxal phosphate binding"/>
    <property type="evidence" value="ECO:0007669"/>
    <property type="project" value="InterPro"/>
</dbReference>
<dbReference type="PROSITE" id="PS00165">
    <property type="entry name" value="DEHYDRATASE_SER_THR"/>
    <property type="match status" value="1"/>
</dbReference>
<dbReference type="AlphaFoldDB" id="A0A1L8R9Z2"/>
<comment type="caution">
    <text evidence="10">The sequence shown here is derived from an EMBL/GenBank/DDBJ whole genome shotgun (WGS) entry which is preliminary data.</text>
</comment>
<dbReference type="InterPro" id="IPR036052">
    <property type="entry name" value="TrpB-like_PALP_sf"/>
</dbReference>
<keyword evidence="5" id="KW-0663">Pyridoxal phosphate</keyword>
<comment type="catalytic activity">
    <reaction evidence="1">
        <text>L-threonine = 2-oxobutanoate + NH4(+)</text>
        <dbReference type="Rhea" id="RHEA:22108"/>
        <dbReference type="ChEBI" id="CHEBI:16763"/>
        <dbReference type="ChEBI" id="CHEBI:28938"/>
        <dbReference type="ChEBI" id="CHEBI:57926"/>
        <dbReference type="EC" id="4.3.1.19"/>
    </reaction>
</comment>
<dbReference type="FunFam" id="3.40.50.1100:FF:000007">
    <property type="entry name" value="L-threonine dehydratase catabolic TdcB"/>
    <property type="match status" value="1"/>
</dbReference>
<protein>
    <recommendedName>
        <fullName evidence="4">threonine ammonia-lyase</fullName>
        <ecNumber evidence="4">4.3.1.19</ecNumber>
    </recommendedName>
    <alternativeName>
        <fullName evidence="8">Threonine deaminase</fullName>
    </alternativeName>
</protein>
<dbReference type="GO" id="GO:0006567">
    <property type="term" value="P:L-threonine catabolic process"/>
    <property type="evidence" value="ECO:0007669"/>
    <property type="project" value="TreeGrafter"/>
</dbReference>
<dbReference type="GO" id="GO:0004794">
    <property type="term" value="F:threonine deaminase activity"/>
    <property type="evidence" value="ECO:0007669"/>
    <property type="project" value="UniProtKB-EC"/>
</dbReference>
<evidence type="ECO:0000256" key="3">
    <source>
        <dbReference type="ARBA" id="ARBA00010869"/>
    </source>
</evidence>
<evidence type="ECO:0000256" key="2">
    <source>
        <dbReference type="ARBA" id="ARBA00001933"/>
    </source>
</evidence>
<evidence type="ECO:0000256" key="5">
    <source>
        <dbReference type="ARBA" id="ARBA00022898"/>
    </source>
</evidence>
<evidence type="ECO:0000313" key="10">
    <source>
        <dbReference type="EMBL" id="OJG16601.1"/>
    </source>
</evidence>
<dbReference type="STRING" id="317010.RU96_GL000068"/>
<accession>A0A1L8R9Z2</accession>
<proteinExistence type="inferred from homology"/>
<reference evidence="10 11" key="1">
    <citation type="submission" date="2014-12" db="EMBL/GenBank/DDBJ databases">
        <title>Draft genome sequences of 29 type strains of Enterococci.</title>
        <authorList>
            <person name="Zhong Z."/>
            <person name="Sun Z."/>
            <person name="Liu W."/>
            <person name="Zhang W."/>
            <person name="Zhang H."/>
        </authorList>
    </citation>
    <scope>NUCLEOTIDE SEQUENCE [LARGE SCALE GENOMIC DNA]</scope>
    <source>
        <strain evidence="10 11">DSM 21207</strain>
    </source>
</reference>
<comment type="cofactor">
    <cofactor evidence="2">
        <name>pyridoxal 5'-phosphate</name>
        <dbReference type="ChEBI" id="CHEBI:597326"/>
    </cofactor>
</comment>
<evidence type="ECO:0000256" key="8">
    <source>
        <dbReference type="ARBA" id="ARBA00031427"/>
    </source>
</evidence>
<comment type="similarity">
    <text evidence="3">Belongs to the serine/threonine dehydratase family.</text>
</comment>
<dbReference type="GO" id="GO:0003941">
    <property type="term" value="F:L-serine ammonia-lyase activity"/>
    <property type="evidence" value="ECO:0007669"/>
    <property type="project" value="TreeGrafter"/>
</dbReference>
<dbReference type="CDD" id="cd01562">
    <property type="entry name" value="Thr-dehyd"/>
    <property type="match status" value="1"/>
</dbReference>
<dbReference type="GO" id="GO:0009097">
    <property type="term" value="P:isoleucine biosynthetic process"/>
    <property type="evidence" value="ECO:0007669"/>
    <property type="project" value="TreeGrafter"/>
</dbReference>
<organism evidence="10 11">
    <name type="scientific">Enterococcus canintestini</name>
    <dbReference type="NCBI Taxonomy" id="317010"/>
    <lineage>
        <taxon>Bacteria</taxon>
        <taxon>Bacillati</taxon>
        <taxon>Bacillota</taxon>
        <taxon>Bacilli</taxon>
        <taxon>Lactobacillales</taxon>
        <taxon>Enterococcaceae</taxon>
        <taxon>Enterococcus</taxon>
    </lineage>
</organism>
<evidence type="ECO:0000256" key="7">
    <source>
        <dbReference type="ARBA" id="ARBA00025527"/>
    </source>
</evidence>
<name>A0A1L8R9Z2_9ENTE</name>
<dbReference type="GO" id="GO:0006565">
    <property type="term" value="P:L-serine catabolic process"/>
    <property type="evidence" value="ECO:0007669"/>
    <property type="project" value="TreeGrafter"/>
</dbReference>
<dbReference type="PANTHER" id="PTHR48078:SF6">
    <property type="entry name" value="L-THREONINE DEHYDRATASE CATABOLIC TDCB"/>
    <property type="match status" value="1"/>
</dbReference>
<dbReference type="SUPFAM" id="SSF53686">
    <property type="entry name" value="Tryptophan synthase beta subunit-like PLP-dependent enzymes"/>
    <property type="match status" value="1"/>
</dbReference>
<dbReference type="EC" id="4.3.1.19" evidence="4"/>
<evidence type="ECO:0000256" key="1">
    <source>
        <dbReference type="ARBA" id="ARBA00001274"/>
    </source>
</evidence>
<gene>
    <name evidence="10" type="ORF">RU96_GL000068</name>
</gene>
<sequence>MKKMISETQNQALYSILKAYERINSLMIHTPLAPSNILGQEKNGEIYLKLENLQRTGSFKARGAYNKLATLTPEEKQRGVIACSAGNHAQGVALAASLLNINARIFMPKGAPKTKISATESYGAKVELVGDTFDETKTATLAEVKRSGEVFVSPFDDCAVMAGQGTIGIELLQDLPEVDNVIVPIGGGGLIAGIALALKTYRPEVKIIGVQSYHVHGMISSIWQQKLIANRSFKTLADGCDVALAGELTYEILKERIDETVLVEEEEIEEAIHYLALKEKVIAEGAGALSTAAILSGHIDHLLKGKKTIAIVSGGNIDFSVFKEII</sequence>
<dbReference type="FunFam" id="3.40.50.1100:FF:000005">
    <property type="entry name" value="Threonine dehydratase catabolic"/>
    <property type="match status" value="1"/>
</dbReference>
<dbReference type="Pfam" id="PF00291">
    <property type="entry name" value="PALP"/>
    <property type="match status" value="1"/>
</dbReference>
<comment type="function">
    <text evidence="7">Catalyzes the anaerobic formation of alpha-ketobutyrate and ammonia from threonine in a two-step reaction. The first step involved a dehydration of threonine and a production of enamine intermediates (aminocrotonate), which tautomerizes to its imine form (iminobutyrate). Both intermediates are unstable and short-lived. The second step is the nonenzymatic hydrolysis of the enamine/imine intermediates to form 2-ketobutyrate and free ammonia. In the low water environment of the cell, the second step is accelerated by RidA.</text>
</comment>